<evidence type="ECO:0000313" key="6">
    <source>
        <dbReference type="Proteomes" id="UP001209878"/>
    </source>
</evidence>
<gene>
    <name evidence="5" type="ORF">NP493_661g04012</name>
</gene>
<dbReference type="InterPro" id="IPR039647">
    <property type="entry name" value="EF_hand_pair_protein_CML-like"/>
</dbReference>
<dbReference type="Gene3D" id="1.10.238.10">
    <property type="entry name" value="EF-hand"/>
    <property type="match status" value="2"/>
</dbReference>
<dbReference type="InterPro" id="IPR018247">
    <property type="entry name" value="EF_Hand_1_Ca_BS"/>
</dbReference>
<keyword evidence="3" id="KW-0106">Calcium</keyword>
<dbReference type="GO" id="GO:0043226">
    <property type="term" value="C:organelle"/>
    <property type="evidence" value="ECO:0007669"/>
    <property type="project" value="UniProtKB-ARBA"/>
</dbReference>
<dbReference type="AlphaFoldDB" id="A0AAD9NNE6"/>
<evidence type="ECO:0000256" key="2">
    <source>
        <dbReference type="ARBA" id="ARBA00022737"/>
    </source>
</evidence>
<comment type="caution">
    <text evidence="5">The sequence shown here is derived from an EMBL/GenBank/DDBJ whole genome shotgun (WGS) entry which is preliminary data.</text>
</comment>
<dbReference type="FunFam" id="1.10.238.10:FF:000178">
    <property type="entry name" value="Calmodulin-2 A"/>
    <property type="match status" value="1"/>
</dbReference>
<keyword evidence="1" id="KW-0479">Metal-binding</keyword>
<dbReference type="PANTHER" id="PTHR10891">
    <property type="entry name" value="EF-HAND CALCIUM-BINDING DOMAIN CONTAINING PROTEIN"/>
    <property type="match status" value="1"/>
</dbReference>
<keyword evidence="2" id="KW-0677">Repeat</keyword>
<evidence type="ECO:0000313" key="5">
    <source>
        <dbReference type="EMBL" id="KAK2176455.1"/>
    </source>
</evidence>
<evidence type="ECO:0000256" key="3">
    <source>
        <dbReference type="ARBA" id="ARBA00022837"/>
    </source>
</evidence>
<feature type="domain" description="EF-hand" evidence="4">
    <location>
        <begin position="106"/>
        <end position="137"/>
    </location>
</feature>
<organism evidence="5 6">
    <name type="scientific">Ridgeia piscesae</name>
    <name type="common">Tubeworm</name>
    <dbReference type="NCBI Taxonomy" id="27915"/>
    <lineage>
        <taxon>Eukaryota</taxon>
        <taxon>Metazoa</taxon>
        <taxon>Spiralia</taxon>
        <taxon>Lophotrochozoa</taxon>
        <taxon>Annelida</taxon>
        <taxon>Polychaeta</taxon>
        <taxon>Sedentaria</taxon>
        <taxon>Canalipalpata</taxon>
        <taxon>Sabellida</taxon>
        <taxon>Siboglinidae</taxon>
        <taxon>Ridgeia</taxon>
    </lineage>
</organism>
<dbReference type="SUPFAM" id="SSF47473">
    <property type="entry name" value="EF-hand"/>
    <property type="match status" value="1"/>
</dbReference>
<protein>
    <recommendedName>
        <fullName evidence="4">EF-hand domain-containing protein</fullName>
    </recommendedName>
</protein>
<proteinExistence type="predicted"/>
<dbReference type="Proteomes" id="UP001209878">
    <property type="component" value="Unassembled WGS sequence"/>
</dbReference>
<feature type="domain" description="EF-hand" evidence="4">
    <location>
        <begin position="68"/>
        <end position="103"/>
    </location>
</feature>
<accession>A0AAD9NNE6</accession>
<feature type="domain" description="EF-hand" evidence="4">
    <location>
        <begin position="1"/>
        <end position="34"/>
    </location>
</feature>
<dbReference type="PROSITE" id="PS00018">
    <property type="entry name" value="EF_HAND_1"/>
    <property type="match status" value="1"/>
</dbReference>
<sequence length="145" mass="17392">MDDIKRAFARYDVDGDGSISYVEAHQVLHDELGFDPDKTRRMIQVYDRNGDGRLSYEEFIWFYWKIQEKKLELQNIFKRMDRDGNNEISFEEARDVLRDFRFSDGEIQTLMKHHDSNHDGILQYHEFVHFWNDCGGKLPTKDPLK</sequence>
<name>A0AAD9NNE6_RIDPI</name>
<dbReference type="Pfam" id="PF13499">
    <property type="entry name" value="EF-hand_7"/>
    <property type="match status" value="2"/>
</dbReference>
<keyword evidence="6" id="KW-1185">Reference proteome</keyword>
<dbReference type="EMBL" id="JAODUO010000662">
    <property type="protein sequence ID" value="KAK2176455.1"/>
    <property type="molecule type" value="Genomic_DNA"/>
</dbReference>
<evidence type="ECO:0000259" key="4">
    <source>
        <dbReference type="PROSITE" id="PS50222"/>
    </source>
</evidence>
<dbReference type="GO" id="GO:0005509">
    <property type="term" value="F:calcium ion binding"/>
    <property type="evidence" value="ECO:0007669"/>
    <property type="project" value="InterPro"/>
</dbReference>
<evidence type="ECO:0000256" key="1">
    <source>
        <dbReference type="ARBA" id="ARBA00022723"/>
    </source>
</evidence>
<reference evidence="5" key="1">
    <citation type="journal article" date="2023" name="Mol. Biol. Evol.">
        <title>Third-Generation Sequencing Reveals the Adaptive Role of the Epigenome in Three Deep-Sea Polychaetes.</title>
        <authorList>
            <person name="Perez M."/>
            <person name="Aroh O."/>
            <person name="Sun Y."/>
            <person name="Lan Y."/>
            <person name="Juniper S.K."/>
            <person name="Young C.R."/>
            <person name="Angers B."/>
            <person name="Qian P.Y."/>
        </authorList>
    </citation>
    <scope>NUCLEOTIDE SEQUENCE</scope>
    <source>
        <strain evidence="5">R07B-5</strain>
    </source>
</reference>
<dbReference type="InterPro" id="IPR002048">
    <property type="entry name" value="EF_hand_dom"/>
</dbReference>
<dbReference type="SMART" id="SM00054">
    <property type="entry name" value="EFh"/>
    <property type="match status" value="4"/>
</dbReference>
<dbReference type="PROSITE" id="PS50222">
    <property type="entry name" value="EF_HAND_2"/>
    <property type="match status" value="3"/>
</dbReference>
<dbReference type="InterPro" id="IPR011992">
    <property type="entry name" value="EF-hand-dom_pair"/>
</dbReference>